<reference evidence="1 2" key="1">
    <citation type="submission" date="2014-01" db="EMBL/GenBank/DDBJ databases">
        <title>Sulfitobacter sp. H3 (MCCC 1A00686) Genome Sequencing.</title>
        <authorList>
            <person name="Lai Q."/>
            <person name="Hong Z."/>
        </authorList>
    </citation>
    <scope>NUCLEOTIDE SEQUENCE [LARGE SCALE GENOMIC DNA]</scope>
    <source>
        <strain evidence="1 2">H3</strain>
    </source>
</reference>
<gene>
    <name evidence="1" type="ORF">SUH3_22280</name>
</gene>
<dbReference type="Gene3D" id="2.40.160.20">
    <property type="match status" value="1"/>
</dbReference>
<evidence type="ECO:0000313" key="1">
    <source>
        <dbReference type="EMBL" id="KEJ95255.1"/>
    </source>
</evidence>
<dbReference type="EMBL" id="JAMD01000007">
    <property type="protein sequence ID" value="KEJ95255.1"/>
    <property type="molecule type" value="Genomic_DNA"/>
</dbReference>
<keyword evidence="2" id="KW-1185">Reference proteome</keyword>
<comment type="caution">
    <text evidence="1">The sequence shown here is derived from an EMBL/GenBank/DDBJ whole genome shotgun (WGS) entry which is preliminary data.</text>
</comment>
<protein>
    <recommendedName>
        <fullName evidence="3">DUF3237 domain-containing protein</fullName>
    </recommendedName>
</protein>
<dbReference type="Pfam" id="PF11578">
    <property type="entry name" value="DUF3237"/>
    <property type="match status" value="1"/>
</dbReference>
<dbReference type="Proteomes" id="UP000027746">
    <property type="component" value="Unassembled WGS sequence"/>
</dbReference>
<evidence type="ECO:0000313" key="2">
    <source>
        <dbReference type="Proteomes" id="UP000027746"/>
    </source>
</evidence>
<proteinExistence type="predicted"/>
<dbReference type="AlphaFoldDB" id="A0A073J056"/>
<accession>A0A073J056</accession>
<sequence>MTALGAPLSPGQPRLTRVCSIRAEIGPATEFDTSRGTGRALFPITGGEAVGADWRAKILPGGADFARRLADGTYEIEARYFLELEDGTILMVHNAGRMVPQADGSFHGRTRAEMEVSAGPHAALGDMVLFGTALAPSGDDGNVFIELWHAEI</sequence>
<organism evidence="1 2">
    <name type="scientific">Pseudosulfitobacter pseudonitzschiae</name>
    <dbReference type="NCBI Taxonomy" id="1402135"/>
    <lineage>
        <taxon>Bacteria</taxon>
        <taxon>Pseudomonadati</taxon>
        <taxon>Pseudomonadota</taxon>
        <taxon>Alphaproteobacteria</taxon>
        <taxon>Rhodobacterales</taxon>
        <taxon>Roseobacteraceae</taxon>
        <taxon>Pseudosulfitobacter</taxon>
    </lineage>
</organism>
<evidence type="ECO:0008006" key="3">
    <source>
        <dbReference type="Google" id="ProtNLM"/>
    </source>
</evidence>
<name>A0A073J056_9RHOB</name>